<keyword evidence="1" id="KW-0732">Signal</keyword>
<evidence type="ECO:0000256" key="1">
    <source>
        <dbReference type="SAM" id="SignalP"/>
    </source>
</evidence>
<name>A0A1S7UMM3_ROSNE</name>
<dbReference type="GO" id="GO:0016787">
    <property type="term" value="F:hydrolase activity"/>
    <property type="evidence" value="ECO:0007669"/>
    <property type="project" value="UniProtKB-KW"/>
</dbReference>
<feature type="chain" id="PRO_5013204463" evidence="1">
    <location>
        <begin position="20"/>
        <end position="628"/>
    </location>
</feature>
<proteinExistence type="predicted"/>
<dbReference type="STRING" id="77044.A0A1S7UMM3"/>
<dbReference type="Proteomes" id="UP000054516">
    <property type="component" value="Unassembled WGS sequence"/>
</dbReference>
<reference evidence="2" key="1">
    <citation type="submission" date="2016-03" db="EMBL/GenBank/DDBJ databases">
        <title>Draft genome sequence of Rosellinia necatrix.</title>
        <authorList>
            <person name="Kanematsu S."/>
        </authorList>
    </citation>
    <scope>NUCLEOTIDE SEQUENCE [LARGE SCALE GENOMIC DNA]</scope>
    <source>
        <strain evidence="2">W97</strain>
    </source>
</reference>
<dbReference type="SUPFAM" id="SSF50960">
    <property type="entry name" value="TolB, C-terminal domain"/>
    <property type="match status" value="1"/>
</dbReference>
<accession>A0A1S7UMM3</accession>
<evidence type="ECO:0000313" key="3">
    <source>
        <dbReference type="Proteomes" id="UP000054516"/>
    </source>
</evidence>
<dbReference type="AlphaFoldDB" id="A0A1S7UMM3"/>
<sequence>MRFSTALQAALLSAPYAYAQSKRDEIPPPPDPEPIEVIELAIPPALWDTAEGACTLGVNPSGTGCLYSPSLNSGMFTPDGLHVAATGTFVGAPASPDPASIYSGVQLFLIKADGTTFSNGDAWKCITCGMPAANQVGITDMAGYAQTFRDGTKVLAGTSVISCGDILLSSDDCTPDKVFAYPLRFSTTADDDGTGAGSTIRELRLHPDNVHMTFNSFITTSAGILSQAAYFGRLSFNEAASRYDLINVTILSNPYLAGPLTVDGDQLTANRSAIIIGELRGFTGTGDEITYVGYSWESCNIDVFAAHLTTGAVRRITEHPEYVDPIAVSPDDQWQVVLDTRGSGRQEFLAAVRGIPPVIDLLVTASVSSVRNNGPRRFFEPYLLDRAGDRGDYFGQKLNDGPDTGAGGINDPNWNAGADPRWSYDGTKVTYYQMLALPPACGGANPLPCEASPYADQRTMRVMVATLTSREPLAVVDVPEHSDDVPWGLPYTPGMEIPESTALALPAGDYTLNGLSSGTADVTITFNEANTYFQSIAVTYHNYSDDGLNYILGSENVTGTPANATLTVLDWYSNITSTTAGGEVVGTKLTSDDGFSFSVDVMYNFFEANGSLVSTVDGVSWYQPCNFC</sequence>
<organism evidence="2">
    <name type="scientific">Rosellinia necatrix</name>
    <name type="common">White root-rot fungus</name>
    <dbReference type="NCBI Taxonomy" id="77044"/>
    <lineage>
        <taxon>Eukaryota</taxon>
        <taxon>Fungi</taxon>
        <taxon>Dikarya</taxon>
        <taxon>Ascomycota</taxon>
        <taxon>Pezizomycotina</taxon>
        <taxon>Sordariomycetes</taxon>
        <taxon>Xylariomycetidae</taxon>
        <taxon>Xylariales</taxon>
        <taxon>Xylariaceae</taxon>
        <taxon>Rosellinia</taxon>
    </lineage>
</organism>
<feature type="signal peptide" evidence="1">
    <location>
        <begin position="1"/>
        <end position="19"/>
    </location>
</feature>
<gene>
    <name evidence="2" type="ORF">SAMD00023353_1101490</name>
</gene>
<dbReference type="OrthoDB" id="10265322at2759"/>
<dbReference type="EMBL" id="DF977456">
    <property type="protein sequence ID" value="GAP84619.2"/>
    <property type="molecule type" value="Genomic_DNA"/>
</dbReference>
<evidence type="ECO:0000313" key="2">
    <source>
        <dbReference type="EMBL" id="GAP84619.2"/>
    </source>
</evidence>
<keyword evidence="3" id="KW-1185">Reference proteome</keyword>
<keyword evidence="2" id="KW-0378">Hydrolase</keyword>
<protein>
    <submittedName>
        <fullName evidence="2">Putative saponin hydrolase</fullName>
    </submittedName>
</protein>